<gene>
    <name evidence="4" type="ORF">NC992_21950</name>
</gene>
<dbReference type="PANTHER" id="PTHR13412:SF0">
    <property type="entry name" value="T-CELL IMMUNOMODULATORY PROTEIN"/>
    <property type="match status" value="1"/>
</dbReference>
<keyword evidence="2" id="KW-0677">Repeat</keyword>
<dbReference type="Proteomes" id="UP001482513">
    <property type="component" value="Unassembled WGS sequence"/>
</dbReference>
<dbReference type="InterPro" id="IPR013517">
    <property type="entry name" value="FG-GAP"/>
</dbReference>
<comment type="caution">
    <text evidence="4">The sequence shown here is derived from an EMBL/GenBank/DDBJ whole genome shotgun (WGS) entry which is preliminary data.</text>
</comment>
<dbReference type="SMART" id="SM00191">
    <property type="entry name" value="Int_alpha"/>
    <property type="match status" value="2"/>
</dbReference>
<dbReference type="EMBL" id="JAMPKX010000012">
    <property type="protein sequence ID" value="MEP0949558.1"/>
    <property type="molecule type" value="Genomic_DNA"/>
</dbReference>
<dbReference type="PROSITE" id="PS51470">
    <property type="entry name" value="FG_GAP"/>
    <property type="match status" value="2"/>
</dbReference>
<keyword evidence="4" id="KW-0401">Integrin</keyword>
<dbReference type="PRINTS" id="PR01185">
    <property type="entry name" value="INTEGRINA"/>
</dbReference>
<evidence type="ECO:0000256" key="3">
    <source>
        <dbReference type="ARBA" id="ARBA00023180"/>
    </source>
</evidence>
<keyword evidence="5" id="KW-1185">Reference proteome</keyword>
<dbReference type="InterPro" id="IPR024881">
    <property type="entry name" value="Tip"/>
</dbReference>
<dbReference type="InterPro" id="IPR013519">
    <property type="entry name" value="Int_alpha_beta-p"/>
</dbReference>
<dbReference type="InterPro" id="IPR000413">
    <property type="entry name" value="Integrin_alpha"/>
</dbReference>
<accession>A0ABV0K9X0</accession>
<evidence type="ECO:0000256" key="1">
    <source>
        <dbReference type="ARBA" id="ARBA00022729"/>
    </source>
</evidence>
<organism evidence="4 5">
    <name type="scientific">Leptolyngbya subtilissima DQ-A4</name>
    <dbReference type="NCBI Taxonomy" id="2933933"/>
    <lineage>
        <taxon>Bacteria</taxon>
        <taxon>Bacillati</taxon>
        <taxon>Cyanobacteriota</taxon>
        <taxon>Cyanophyceae</taxon>
        <taxon>Leptolyngbyales</taxon>
        <taxon>Leptolyngbyaceae</taxon>
        <taxon>Leptolyngbya group</taxon>
        <taxon>Leptolyngbya</taxon>
    </lineage>
</organism>
<reference evidence="4 5" key="1">
    <citation type="submission" date="2022-04" db="EMBL/GenBank/DDBJ databases">
        <title>Positive selection, recombination, and allopatry shape intraspecific diversity of widespread and dominant cyanobacteria.</title>
        <authorList>
            <person name="Wei J."/>
            <person name="Shu W."/>
            <person name="Hu C."/>
        </authorList>
    </citation>
    <scope>NUCLEOTIDE SEQUENCE [LARGE SCALE GENOMIC DNA]</scope>
    <source>
        <strain evidence="4 5">DQ-A4</strain>
    </source>
</reference>
<protein>
    <submittedName>
        <fullName evidence="4">Integrin alpha</fullName>
    </submittedName>
</protein>
<sequence>MFDPVFNLSTLNGSNGFVINGIDGFDHSGYSVSNAGDINGDGIDDLVIGAYLASPNGNNVAGESYVVFGGAGMGSSGSFNLFNLNGSNGFVINGINEFDQSGFSVSSAGDINGDGIDDLIIGAPSADPNSTNDAGESYVVFGGGGVGEGGNLNLSELNGSNGFVINGIDEFDQSGFSVSSAGATSTSLSLTAATAL</sequence>
<evidence type="ECO:0000313" key="5">
    <source>
        <dbReference type="Proteomes" id="UP001482513"/>
    </source>
</evidence>
<keyword evidence="3" id="KW-0325">Glycoprotein</keyword>
<dbReference type="InterPro" id="IPR028994">
    <property type="entry name" value="Integrin_alpha_N"/>
</dbReference>
<proteinExistence type="predicted"/>
<keyword evidence="1" id="KW-0732">Signal</keyword>
<dbReference type="GO" id="GO:0007229">
    <property type="term" value="P:integrin-mediated signaling pathway"/>
    <property type="evidence" value="ECO:0007669"/>
    <property type="project" value="UniProtKB-KW"/>
</dbReference>
<dbReference type="PANTHER" id="PTHR13412">
    <property type="entry name" value="T-CELL IMMUNOMODULATORY PROTEIN HOMOLOG"/>
    <property type="match status" value="1"/>
</dbReference>
<dbReference type="RefSeq" id="WP_199325560.1">
    <property type="nucleotide sequence ID" value="NZ_JAMPKX010000012.1"/>
</dbReference>
<evidence type="ECO:0000313" key="4">
    <source>
        <dbReference type="EMBL" id="MEP0949558.1"/>
    </source>
</evidence>
<evidence type="ECO:0000256" key="2">
    <source>
        <dbReference type="ARBA" id="ARBA00022737"/>
    </source>
</evidence>
<dbReference type="SUPFAM" id="SSF69318">
    <property type="entry name" value="Integrin alpha N-terminal domain"/>
    <property type="match status" value="1"/>
</dbReference>
<dbReference type="Gene3D" id="2.130.10.130">
    <property type="entry name" value="Integrin alpha, N-terminal"/>
    <property type="match status" value="2"/>
</dbReference>
<name>A0ABV0K9X0_9CYAN</name>
<dbReference type="Pfam" id="PF01839">
    <property type="entry name" value="FG-GAP"/>
    <property type="match status" value="2"/>
</dbReference>